<dbReference type="Gene3D" id="1.10.510.10">
    <property type="entry name" value="Transferase(Phosphotransferase) domain 1"/>
    <property type="match status" value="1"/>
</dbReference>
<dbReference type="InterPro" id="IPR000719">
    <property type="entry name" value="Prot_kinase_dom"/>
</dbReference>
<accession>A0A6C0ILB3</accession>
<dbReference type="EMBL" id="MN740210">
    <property type="protein sequence ID" value="QHT93752.1"/>
    <property type="molecule type" value="Genomic_DNA"/>
</dbReference>
<protein>
    <recommendedName>
        <fullName evidence="1">Protein kinase domain-containing protein</fullName>
    </recommendedName>
</protein>
<dbReference type="PROSITE" id="PS50011">
    <property type="entry name" value="PROTEIN_KINASE_DOM"/>
    <property type="match status" value="1"/>
</dbReference>
<dbReference type="GO" id="GO:0004672">
    <property type="term" value="F:protein kinase activity"/>
    <property type="evidence" value="ECO:0007669"/>
    <property type="project" value="InterPro"/>
</dbReference>
<dbReference type="Gene3D" id="3.30.200.20">
    <property type="entry name" value="Phosphorylase Kinase, domain 1"/>
    <property type="match status" value="1"/>
</dbReference>
<reference evidence="2" key="1">
    <citation type="journal article" date="2020" name="Nature">
        <title>Giant virus diversity and host interactions through global metagenomics.</title>
        <authorList>
            <person name="Schulz F."/>
            <person name="Roux S."/>
            <person name="Paez-Espino D."/>
            <person name="Jungbluth S."/>
            <person name="Walsh D.A."/>
            <person name="Denef V.J."/>
            <person name="McMahon K.D."/>
            <person name="Konstantinidis K.T."/>
            <person name="Eloe-Fadrosh E.A."/>
            <person name="Kyrpides N.C."/>
            <person name="Woyke T."/>
        </authorList>
    </citation>
    <scope>NUCLEOTIDE SEQUENCE</scope>
    <source>
        <strain evidence="2">GVMAG-M-3300024258-14</strain>
    </source>
</reference>
<dbReference type="PROSITE" id="PS00108">
    <property type="entry name" value="PROTEIN_KINASE_ST"/>
    <property type="match status" value="1"/>
</dbReference>
<dbReference type="InterPro" id="IPR011009">
    <property type="entry name" value="Kinase-like_dom_sf"/>
</dbReference>
<name>A0A6C0ILB3_9ZZZZ</name>
<dbReference type="GO" id="GO:0005524">
    <property type="term" value="F:ATP binding"/>
    <property type="evidence" value="ECO:0007669"/>
    <property type="project" value="InterPro"/>
</dbReference>
<feature type="domain" description="Protein kinase" evidence="1">
    <location>
        <begin position="4"/>
        <end position="454"/>
    </location>
</feature>
<proteinExistence type="predicted"/>
<dbReference type="InterPro" id="IPR008271">
    <property type="entry name" value="Ser/Thr_kinase_AS"/>
</dbReference>
<dbReference type="AlphaFoldDB" id="A0A6C0ILB3"/>
<dbReference type="SUPFAM" id="SSF56112">
    <property type="entry name" value="Protein kinase-like (PK-like)"/>
    <property type="match status" value="1"/>
</dbReference>
<sequence>MKSLSGGKVINSGGFGCIFLPEIICKNKKGSKKHNKTKKISKMMLNRHASDEYNEIMKIKQIIKKIPNYGDFFVIKNIEICKIKKLTNEDLEKYQEKCSALKKYNITKKNIRKSFDKISILNIPYAGISLDTFIESKFTISRVMHLNKLLIELLNKAIIPMNKYGVFHSDIKASNILINESHKKVRFIDWGLTVTHPKKFFSEIPSKWKNRPFQFNVPFEVILFTDDFVSKMNDFIDNFNNKSNNGNNGNNGNKMFKFVNDYIYYWLNERGKGHLSYINSILIMLDIVKENGDENNNDSESKSYTKNEEKYVAQFGKYKNTIDFITNYIVFILAKYTEFNNNGSFEILNYINKIYKNYVDVWGLLITYIPIIEILHENKSRLEDSHKLLFYTLQKILIKHLYTPKVKIINLKSVSKDLKNMNTALKKFSKYEYNPTDINSHINSSITETPITII</sequence>
<organism evidence="2">
    <name type="scientific">viral metagenome</name>
    <dbReference type="NCBI Taxonomy" id="1070528"/>
    <lineage>
        <taxon>unclassified sequences</taxon>
        <taxon>metagenomes</taxon>
        <taxon>organismal metagenomes</taxon>
    </lineage>
</organism>
<evidence type="ECO:0000259" key="1">
    <source>
        <dbReference type="PROSITE" id="PS50011"/>
    </source>
</evidence>
<evidence type="ECO:0000313" key="2">
    <source>
        <dbReference type="EMBL" id="QHT93752.1"/>
    </source>
</evidence>